<keyword evidence="3" id="KW-0831">Ubiquinone biosynthesis</keyword>
<keyword evidence="8" id="KW-1185">Reference proteome</keyword>
<dbReference type="Gene3D" id="3.40.50.150">
    <property type="entry name" value="Vaccinia Virus protein VP39"/>
    <property type="match status" value="1"/>
</dbReference>
<proteinExistence type="predicted"/>
<name>A0A066WI53_TILAU</name>
<keyword evidence="4" id="KW-0949">S-adenosyl-L-methionine</keyword>
<evidence type="ECO:0000256" key="4">
    <source>
        <dbReference type="ARBA" id="ARBA00022691"/>
    </source>
</evidence>
<sequence length="291" mass="32109">MSGPNSLTIWLTIGMGLGLVAALIGPTPTRLPDRLAVIPDSAVHIDNHIYDKEDFGWDDAEHPLKLVNGARIPYFVDTLREKLGKGPLKLLDVGCGGGIATIEMAAAGFNVTGLDASAISVKAAEKMAKERSLSIQYVHGSAYSLPYHDDSFDAVLSSDVLEHLHDVRQALKEVTRVLRPGGVFVFDTINRSVFSWVVIIRLMQDWLRYIPEAVHDWKLFITPTELRRALQDAGLEPCPSGAQHGMRPTFRLNPLSISRRLIKQGPGAFIDVWKQDMFFMGGSYLGYATKP</sequence>
<protein>
    <submittedName>
        <fullName evidence="7">S-adenosyl-L-methionine-dependent methyltransferase</fullName>
    </submittedName>
</protein>
<dbReference type="InterPro" id="IPR010233">
    <property type="entry name" value="UbiG_MeTrfase"/>
</dbReference>
<dbReference type="AlphaFoldDB" id="A0A066WI53"/>
<dbReference type="PANTHER" id="PTHR43464">
    <property type="entry name" value="METHYLTRANSFERASE"/>
    <property type="match status" value="1"/>
</dbReference>
<dbReference type="Pfam" id="PF08241">
    <property type="entry name" value="Methyltransf_11"/>
    <property type="match status" value="1"/>
</dbReference>
<feature type="signal peptide" evidence="5">
    <location>
        <begin position="1"/>
        <end position="22"/>
    </location>
</feature>
<dbReference type="OMA" id="YYLTIWI"/>
<dbReference type="Proteomes" id="UP000027361">
    <property type="component" value="Unassembled WGS sequence"/>
</dbReference>
<dbReference type="PANTHER" id="PTHR43464:SF19">
    <property type="entry name" value="UBIQUINONE BIOSYNTHESIS O-METHYLTRANSFERASE, MITOCHONDRIAL"/>
    <property type="match status" value="1"/>
</dbReference>
<evidence type="ECO:0000256" key="5">
    <source>
        <dbReference type="SAM" id="SignalP"/>
    </source>
</evidence>
<evidence type="ECO:0000256" key="1">
    <source>
        <dbReference type="ARBA" id="ARBA00022603"/>
    </source>
</evidence>
<dbReference type="GO" id="GO:0032259">
    <property type="term" value="P:methylation"/>
    <property type="evidence" value="ECO:0007669"/>
    <property type="project" value="UniProtKB-KW"/>
</dbReference>
<keyword evidence="2 7" id="KW-0808">Transferase</keyword>
<dbReference type="EMBL" id="JMSN01000012">
    <property type="protein sequence ID" value="KDN52213.1"/>
    <property type="molecule type" value="Genomic_DNA"/>
</dbReference>
<dbReference type="HOGENOM" id="CLU_799476_0_0_1"/>
<dbReference type="RefSeq" id="XP_013245068.1">
    <property type="nucleotide sequence ID" value="XM_013389614.1"/>
</dbReference>
<dbReference type="InterPro" id="IPR013216">
    <property type="entry name" value="Methyltransf_11"/>
</dbReference>
<dbReference type="InParanoid" id="A0A066WI53"/>
<evidence type="ECO:0000313" key="8">
    <source>
        <dbReference type="Proteomes" id="UP000027361"/>
    </source>
</evidence>
<dbReference type="OrthoDB" id="10017101at2759"/>
<keyword evidence="5" id="KW-0732">Signal</keyword>
<evidence type="ECO:0000256" key="2">
    <source>
        <dbReference type="ARBA" id="ARBA00022679"/>
    </source>
</evidence>
<dbReference type="STRING" id="1037660.A0A066WI53"/>
<accession>A0A066WI53</accession>
<evidence type="ECO:0000313" key="7">
    <source>
        <dbReference type="EMBL" id="KDN52213.1"/>
    </source>
</evidence>
<organism evidence="7 8">
    <name type="scientific">Tilletiaria anomala (strain ATCC 24038 / CBS 436.72 / UBC 951)</name>
    <dbReference type="NCBI Taxonomy" id="1037660"/>
    <lineage>
        <taxon>Eukaryota</taxon>
        <taxon>Fungi</taxon>
        <taxon>Dikarya</taxon>
        <taxon>Basidiomycota</taxon>
        <taxon>Ustilaginomycotina</taxon>
        <taxon>Exobasidiomycetes</taxon>
        <taxon>Georgefischeriales</taxon>
        <taxon>Tilletiariaceae</taxon>
        <taxon>Tilletiaria</taxon>
    </lineage>
</organism>
<comment type="caution">
    <text evidence="7">The sequence shown here is derived from an EMBL/GenBank/DDBJ whole genome shotgun (WGS) entry which is preliminary data.</text>
</comment>
<keyword evidence="1 7" id="KW-0489">Methyltransferase</keyword>
<dbReference type="GO" id="GO:0010420">
    <property type="term" value="F:polyprenyldihydroxybenzoate methyltransferase activity"/>
    <property type="evidence" value="ECO:0007669"/>
    <property type="project" value="InterPro"/>
</dbReference>
<dbReference type="SUPFAM" id="SSF53335">
    <property type="entry name" value="S-adenosyl-L-methionine-dependent methyltransferases"/>
    <property type="match status" value="1"/>
</dbReference>
<feature type="chain" id="PRO_5001629020" evidence="5">
    <location>
        <begin position="23"/>
        <end position="291"/>
    </location>
</feature>
<gene>
    <name evidence="7" type="ORF">K437DRAFT_254389</name>
</gene>
<dbReference type="GO" id="GO:0061542">
    <property type="term" value="F:3-demethylubiquinol 3-O-methyltransferase activity"/>
    <property type="evidence" value="ECO:0007669"/>
    <property type="project" value="InterPro"/>
</dbReference>
<dbReference type="GeneID" id="25263851"/>
<dbReference type="NCBIfam" id="TIGR01983">
    <property type="entry name" value="UbiG"/>
    <property type="match status" value="1"/>
</dbReference>
<evidence type="ECO:0000259" key="6">
    <source>
        <dbReference type="Pfam" id="PF08241"/>
    </source>
</evidence>
<dbReference type="CDD" id="cd02440">
    <property type="entry name" value="AdoMet_MTases"/>
    <property type="match status" value="1"/>
</dbReference>
<feature type="domain" description="Methyltransferase type 11" evidence="6">
    <location>
        <begin position="91"/>
        <end position="186"/>
    </location>
</feature>
<dbReference type="InterPro" id="IPR029063">
    <property type="entry name" value="SAM-dependent_MTases_sf"/>
</dbReference>
<evidence type="ECO:0000256" key="3">
    <source>
        <dbReference type="ARBA" id="ARBA00022688"/>
    </source>
</evidence>
<reference evidence="7 8" key="1">
    <citation type="submission" date="2014-05" db="EMBL/GenBank/DDBJ databases">
        <title>Draft genome sequence of a rare smut relative, Tilletiaria anomala UBC 951.</title>
        <authorList>
            <consortium name="DOE Joint Genome Institute"/>
            <person name="Toome M."/>
            <person name="Kuo A."/>
            <person name="Henrissat B."/>
            <person name="Lipzen A."/>
            <person name="Tritt A."/>
            <person name="Yoshinaga Y."/>
            <person name="Zane M."/>
            <person name="Barry K."/>
            <person name="Grigoriev I.V."/>
            <person name="Spatafora J.W."/>
            <person name="Aimea M.C."/>
        </authorList>
    </citation>
    <scope>NUCLEOTIDE SEQUENCE [LARGE SCALE GENOMIC DNA]</scope>
    <source>
        <strain evidence="7 8">UBC 951</strain>
    </source>
</reference>